<comment type="caution">
    <text evidence="2">The sequence shown here is derived from an EMBL/GenBank/DDBJ whole genome shotgun (WGS) entry which is preliminary data.</text>
</comment>
<feature type="compositionally biased region" description="Basic and acidic residues" evidence="1">
    <location>
        <begin position="40"/>
        <end position="55"/>
    </location>
</feature>
<organism evidence="2 3">
    <name type="scientific">Xylaria bambusicola</name>
    <dbReference type="NCBI Taxonomy" id="326684"/>
    <lineage>
        <taxon>Eukaryota</taxon>
        <taxon>Fungi</taxon>
        <taxon>Dikarya</taxon>
        <taxon>Ascomycota</taxon>
        <taxon>Pezizomycotina</taxon>
        <taxon>Sordariomycetes</taxon>
        <taxon>Xylariomycetidae</taxon>
        <taxon>Xylariales</taxon>
        <taxon>Xylariaceae</taxon>
        <taxon>Xylaria</taxon>
    </lineage>
</organism>
<keyword evidence="3" id="KW-1185">Reference proteome</keyword>
<protein>
    <submittedName>
        <fullName evidence="2">Uncharacterized protein</fullName>
    </submittedName>
</protein>
<proteinExistence type="predicted"/>
<gene>
    <name evidence="2" type="ORF">RRF57_008109</name>
</gene>
<dbReference type="AlphaFoldDB" id="A0AAN7UUR9"/>
<evidence type="ECO:0000313" key="2">
    <source>
        <dbReference type="EMBL" id="KAK5632396.1"/>
    </source>
</evidence>
<evidence type="ECO:0000313" key="3">
    <source>
        <dbReference type="Proteomes" id="UP001305414"/>
    </source>
</evidence>
<name>A0AAN7UUR9_9PEZI</name>
<accession>A0AAN7UUR9</accession>
<dbReference type="Proteomes" id="UP001305414">
    <property type="component" value="Unassembled WGS sequence"/>
</dbReference>
<sequence>MTKVCTQAGLSRRDRRFERPTVTSLTNPPRGEGLLGGDIDGLRGGDGNRDCDRGLRSRPPRPISKA</sequence>
<feature type="region of interest" description="Disordered" evidence="1">
    <location>
        <begin position="1"/>
        <end position="66"/>
    </location>
</feature>
<evidence type="ECO:0000256" key="1">
    <source>
        <dbReference type="SAM" id="MobiDB-lite"/>
    </source>
</evidence>
<reference evidence="2 3" key="1">
    <citation type="submission" date="2023-10" db="EMBL/GenBank/DDBJ databases">
        <title>Draft genome sequence of Xylaria bambusicola isolate GMP-LS, the root and basal stem rot pathogen of sugarcane in Indonesia.</title>
        <authorList>
            <person name="Selvaraj P."/>
            <person name="Muralishankar V."/>
            <person name="Muruganantham S."/>
            <person name="Sp S."/>
            <person name="Haryani S."/>
            <person name="Lau K.J.X."/>
            <person name="Naqvi N.I."/>
        </authorList>
    </citation>
    <scope>NUCLEOTIDE SEQUENCE [LARGE SCALE GENOMIC DNA]</scope>
    <source>
        <strain evidence="2">GMP-LS</strain>
    </source>
</reference>
<dbReference type="EMBL" id="JAWHQM010000024">
    <property type="protein sequence ID" value="KAK5632396.1"/>
    <property type="molecule type" value="Genomic_DNA"/>
</dbReference>